<dbReference type="Proteomes" id="UP000006757">
    <property type="component" value="Unassembled WGS sequence"/>
</dbReference>
<organism evidence="1 2">
    <name type="scientific">Trichosporon asahii var. asahii (strain CBS 8904)</name>
    <name type="common">Yeast</name>
    <dbReference type="NCBI Taxonomy" id="1220162"/>
    <lineage>
        <taxon>Eukaryota</taxon>
        <taxon>Fungi</taxon>
        <taxon>Dikarya</taxon>
        <taxon>Basidiomycota</taxon>
        <taxon>Agaricomycotina</taxon>
        <taxon>Tremellomycetes</taxon>
        <taxon>Trichosporonales</taxon>
        <taxon>Trichosporonaceae</taxon>
        <taxon>Trichosporon</taxon>
    </lineage>
</organism>
<dbReference type="AlphaFoldDB" id="K1VE01"/>
<accession>K1VE01</accession>
<gene>
    <name evidence="1" type="ORF">A1Q2_08414</name>
</gene>
<name>K1VE01_TRIAC</name>
<dbReference type="InParanoid" id="K1VE01"/>
<reference evidence="1 2" key="1">
    <citation type="journal article" date="2012" name="Eukaryot. Cell">
        <title>Genome sequence of the Trichosporon asahii environmental strain CBS 8904.</title>
        <authorList>
            <person name="Yang R.Y."/>
            <person name="Li H.T."/>
            <person name="Zhu H."/>
            <person name="Zhou G.P."/>
            <person name="Wang M."/>
            <person name="Wang L."/>
        </authorList>
    </citation>
    <scope>NUCLEOTIDE SEQUENCE [LARGE SCALE GENOMIC DNA]</scope>
    <source>
        <strain evidence="1 2">CBS 8904</strain>
    </source>
</reference>
<protein>
    <submittedName>
        <fullName evidence="1">Uncharacterized protein</fullName>
    </submittedName>
</protein>
<proteinExistence type="predicted"/>
<evidence type="ECO:0000313" key="1">
    <source>
        <dbReference type="EMBL" id="EKC97256.1"/>
    </source>
</evidence>
<comment type="caution">
    <text evidence="1">The sequence shown here is derived from an EMBL/GenBank/DDBJ whole genome shotgun (WGS) entry which is preliminary data.</text>
</comment>
<dbReference type="HOGENOM" id="CLU_1504508_0_0_1"/>
<keyword evidence="2" id="KW-1185">Reference proteome</keyword>
<sequence>MLKTTILSLSSAAVFQRDDAPSSSVLAPSASASVRPPGFVEFGNTSSVPDKCKDSCAPWLQTLDNNGSCLSYLDVASNGDGKGFDDDYLGLNCKNKDNGQIASLQLLCNHLDQFSTCGHCLVQDAQRGELEDGIKVVTSTCKKRGQTMPANIEGVSSSANALSASAAIALGALAAAALC</sequence>
<dbReference type="EMBL" id="AMBO01000416">
    <property type="protein sequence ID" value="EKC97256.1"/>
    <property type="molecule type" value="Genomic_DNA"/>
</dbReference>
<evidence type="ECO:0000313" key="2">
    <source>
        <dbReference type="Proteomes" id="UP000006757"/>
    </source>
</evidence>